<keyword evidence="3" id="KW-0378">Hydrolase</keyword>
<feature type="domain" description="CAAX prenyl protease 2/Lysostaphin resistance protein A-like" evidence="2">
    <location>
        <begin position="128"/>
        <end position="218"/>
    </location>
</feature>
<feature type="transmembrane region" description="Helical" evidence="1">
    <location>
        <begin position="6"/>
        <end position="23"/>
    </location>
</feature>
<sequence length="240" mass="27685">MLFLTLFLLIIIVGYPVWDYFYLKRIKSNHINKWRMYGQIMITQWLMVIIFLAYWFLTKRTFNDLFSIENPLFSFQTESLLAFGFGAGISIVIFALIIRFSKTIRKKISEALTDESIQFLLPSNFGERLFFLLIAITAGVCEEIIFRGVMLYYLSHLPFELPIIAIGIISSLLFGIVHLYQGWKGVLLTTYLGAVLFLLFVGTGSLLVPIVLHFIIDAKFVFLPNKKGLKRNNSDKIEDN</sequence>
<dbReference type="PANTHER" id="PTHR43592:SF15">
    <property type="entry name" value="CAAX AMINO TERMINAL PROTEASE FAMILY PROTEIN"/>
    <property type="match status" value="1"/>
</dbReference>
<accession>A0ABW8RRU9</accession>
<evidence type="ECO:0000259" key="2">
    <source>
        <dbReference type="Pfam" id="PF02517"/>
    </source>
</evidence>
<proteinExistence type="predicted"/>
<dbReference type="EMBL" id="JBJHQH010000039">
    <property type="protein sequence ID" value="MFK9095262.1"/>
    <property type="molecule type" value="Genomic_DNA"/>
</dbReference>
<evidence type="ECO:0000313" key="4">
    <source>
        <dbReference type="Proteomes" id="UP001623041"/>
    </source>
</evidence>
<keyword evidence="1" id="KW-1133">Transmembrane helix</keyword>
<dbReference type="EC" id="3.4.-.-" evidence="3"/>
<evidence type="ECO:0000256" key="1">
    <source>
        <dbReference type="SAM" id="Phobius"/>
    </source>
</evidence>
<feature type="transmembrane region" description="Helical" evidence="1">
    <location>
        <begin position="80"/>
        <end position="98"/>
    </location>
</feature>
<feature type="transmembrane region" description="Helical" evidence="1">
    <location>
        <begin position="35"/>
        <end position="57"/>
    </location>
</feature>
<keyword evidence="4" id="KW-1185">Reference proteome</keyword>
<organism evidence="3 4">
    <name type="scientific">Bacillus salipaludis</name>
    <dbReference type="NCBI Taxonomy" id="2547811"/>
    <lineage>
        <taxon>Bacteria</taxon>
        <taxon>Bacillati</taxon>
        <taxon>Bacillota</taxon>
        <taxon>Bacilli</taxon>
        <taxon>Bacillales</taxon>
        <taxon>Bacillaceae</taxon>
        <taxon>Bacillus</taxon>
    </lineage>
</organism>
<dbReference type="Pfam" id="PF02517">
    <property type="entry name" value="Rce1-like"/>
    <property type="match status" value="1"/>
</dbReference>
<dbReference type="PANTHER" id="PTHR43592">
    <property type="entry name" value="CAAX AMINO TERMINAL PROTEASE"/>
    <property type="match status" value="1"/>
</dbReference>
<dbReference type="Proteomes" id="UP001623041">
    <property type="component" value="Unassembled WGS sequence"/>
</dbReference>
<keyword evidence="1" id="KW-0812">Transmembrane</keyword>
<feature type="transmembrane region" description="Helical" evidence="1">
    <location>
        <begin position="161"/>
        <end position="180"/>
    </location>
</feature>
<name>A0ABW8RRU9_9BACI</name>
<evidence type="ECO:0000313" key="3">
    <source>
        <dbReference type="EMBL" id="MFK9095262.1"/>
    </source>
</evidence>
<dbReference type="InterPro" id="IPR003675">
    <property type="entry name" value="Rce1/LyrA-like_dom"/>
</dbReference>
<reference evidence="3 4" key="1">
    <citation type="submission" date="2024-11" db="EMBL/GenBank/DDBJ databases">
        <authorList>
            <person name="Lucas J.A."/>
        </authorList>
    </citation>
    <scope>NUCLEOTIDE SEQUENCE [LARGE SCALE GENOMIC DNA]</scope>
    <source>
        <strain evidence="3 4">Z 5.4</strain>
    </source>
</reference>
<dbReference type="GO" id="GO:0016787">
    <property type="term" value="F:hydrolase activity"/>
    <property type="evidence" value="ECO:0007669"/>
    <property type="project" value="UniProtKB-KW"/>
</dbReference>
<comment type="caution">
    <text evidence="3">The sequence shown here is derived from an EMBL/GenBank/DDBJ whole genome shotgun (WGS) entry which is preliminary data.</text>
</comment>
<dbReference type="RefSeq" id="WP_406583658.1">
    <property type="nucleotide sequence ID" value="NZ_JBJHQH010000039.1"/>
</dbReference>
<keyword evidence="1" id="KW-0472">Membrane</keyword>
<feature type="transmembrane region" description="Helical" evidence="1">
    <location>
        <begin position="129"/>
        <end position="155"/>
    </location>
</feature>
<protein>
    <submittedName>
        <fullName evidence="3">CPBP family intramembrane glutamic endopeptidase</fullName>
        <ecNumber evidence="3">3.4.-.-</ecNumber>
    </submittedName>
</protein>
<feature type="transmembrane region" description="Helical" evidence="1">
    <location>
        <begin position="192"/>
        <end position="216"/>
    </location>
</feature>
<gene>
    <name evidence="3" type="ORF">ACJEBI_27910</name>
</gene>